<evidence type="ECO:0000256" key="2">
    <source>
        <dbReference type="ARBA" id="ARBA00022723"/>
    </source>
</evidence>
<dbReference type="PANTHER" id="PTHR33693:SF1">
    <property type="entry name" value="TYPE-4 URACIL-DNA GLYCOSYLASE"/>
    <property type="match status" value="1"/>
</dbReference>
<evidence type="ECO:0000313" key="10">
    <source>
        <dbReference type="EMBL" id="KAF1018690.1"/>
    </source>
</evidence>
<dbReference type="InterPro" id="IPR051536">
    <property type="entry name" value="UDG_Type-4/5"/>
</dbReference>
<dbReference type="SUPFAM" id="SSF52141">
    <property type="entry name" value="Uracil-DNA glycosylase-like"/>
    <property type="match status" value="1"/>
</dbReference>
<keyword evidence="6" id="KW-0411">Iron-sulfur</keyword>
<keyword evidence="2" id="KW-0479">Metal-binding</keyword>
<evidence type="ECO:0000256" key="1">
    <source>
        <dbReference type="ARBA" id="ARBA00022485"/>
    </source>
</evidence>
<feature type="domain" description="Uracil-DNA glycosylase-like" evidence="9">
    <location>
        <begin position="118"/>
        <end position="256"/>
    </location>
</feature>
<evidence type="ECO:0000256" key="6">
    <source>
        <dbReference type="ARBA" id="ARBA00023014"/>
    </source>
</evidence>
<feature type="region of interest" description="Disordered" evidence="8">
    <location>
        <begin position="13"/>
        <end position="86"/>
    </location>
</feature>
<keyword evidence="5" id="KW-0408">Iron</keyword>
<comment type="caution">
    <text evidence="10">The sequence shown here is derived from an EMBL/GenBank/DDBJ whole genome shotgun (WGS) entry which is preliminary data.</text>
</comment>
<dbReference type="InterPro" id="IPR036895">
    <property type="entry name" value="Uracil-DNA_glycosylase-like_sf"/>
</dbReference>
<evidence type="ECO:0000313" key="11">
    <source>
        <dbReference type="Proteomes" id="UP000461670"/>
    </source>
</evidence>
<dbReference type="GO" id="GO:0051539">
    <property type="term" value="F:4 iron, 4 sulfur cluster binding"/>
    <property type="evidence" value="ECO:0007669"/>
    <property type="project" value="UniProtKB-KW"/>
</dbReference>
<dbReference type="PANTHER" id="PTHR33693">
    <property type="entry name" value="TYPE-5 URACIL-DNA GLYCOSYLASE"/>
    <property type="match status" value="1"/>
</dbReference>
<keyword evidence="3" id="KW-0227">DNA damage</keyword>
<evidence type="ECO:0000256" key="4">
    <source>
        <dbReference type="ARBA" id="ARBA00022801"/>
    </source>
</evidence>
<evidence type="ECO:0000256" key="7">
    <source>
        <dbReference type="ARBA" id="ARBA00023204"/>
    </source>
</evidence>
<dbReference type="Gene3D" id="3.40.470.10">
    <property type="entry name" value="Uracil-DNA glycosylase-like domain"/>
    <property type="match status" value="1"/>
</dbReference>
<keyword evidence="4" id="KW-0378">Hydrolase</keyword>
<reference evidence="11" key="1">
    <citation type="journal article" date="2020" name="MBio">
        <title>Horizontal gene transfer to a defensive symbiont with a reduced genome amongst a multipartite beetle microbiome.</title>
        <authorList>
            <person name="Waterworth S.C."/>
            <person name="Florez L.V."/>
            <person name="Rees E.R."/>
            <person name="Hertweck C."/>
            <person name="Kaltenpoth M."/>
            <person name="Kwan J.C."/>
        </authorList>
    </citation>
    <scope>NUCLEOTIDE SEQUENCE [LARGE SCALE GENOMIC DNA]</scope>
</reference>
<accession>A0A7V8JNZ2</accession>
<gene>
    <name evidence="10" type="ORF">GAK30_03537</name>
</gene>
<feature type="compositionally biased region" description="Low complexity" evidence="8">
    <location>
        <begin position="33"/>
        <end position="42"/>
    </location>
</feature>
<dbReference type="AlphaFoldDB" id="A0A7V8JNZ2"/>
<feature type="compositionally biased region" description="Low complexity" evidence="8">
    <location>
        <begin position="51"/>
        <end position="77"/>
    </location>
</feature>
<dbReference type="EMBL" id="WNDQ01000077">
    <property type="protein sequence ID" value="KAF1018690.1"/>
    <property type="molecule type" value="Genomic_DNA"/>
</dbReference>
<evidence type="ECO:0000259" key="9">
    <source>
        <dbReference type="Pfam" id="PF03167"/>
    </source>
</evidence>
<evidence type="ECO:0000256" key="3">
    <source>
        <dbReference type="ARBA" id="ARBA00022763"/>
    </source>
</evidence>
<organism evidence="10 11">
    <name type="scientific">Paracidovorax wautersii</name>
    <dbReference type="NCBI Taxonomy" id="1177982"/>
    <lineage>
        <taxon>Bacteria</taxon>
        <taxon>Pseudomonadati</taxon>
        <taxon>Pseudomonadota</taxon>
        <taxon>Betaproteobacteria</taxon>
        <taxon>Burkholderiales</taxon>
        <taxon>Comamonadaceae</taxon>
        <taxon>Paracidovorax</taxon>
    </lineage>
</organism>
<name>A0A7V8JNZ2_9BURK</name>
<dbReference type="GO" id="GO:0097506">
    <property type="term" value="F:deaminated base DNA N-glycosylase activity"/>
    <property type="evidence" value="ECO:0007669"/>
    <property type="project" value="UniProtKB-ARBA"/>
</dbReference>
<dbReference type="GO" id="GO:0006281">
    <property type="term" value="P:DNA repair"/>
    <property type="evidence" value="ECO:0007669"/>
    <property type="project" value="UniProtKB-KW"/>
</dbReference>
<evidence type="ECO:0000256" key="5">
    <source>
        <dbReference type="ARBA" id="ARBA00023004"/>
    </source>
</evidence>
<protein>
    <recommendedName>
        <fullName evidence="9">Uracil-DNA glycosylase-like domain-containing protein</fullName>
    </recommendedName>
</protein>
<keyword evidence="1" id="KW-0004">4Fe-4S</keyword>
<dbReference type="Pfam" id="PF03167">
    <property type="entry name" value="UDG"/>
    <property type="match status" value="1"/>
</dbReference>
<sequence length="267" mass="27643">MLAEMGIRVWQGLEPAAQAASPVERPARPAPPERAGLALGPGPSTPPLHQAAPARPAAAPAPTPVAARAAEPVRAPSPARPPADLPVDTDLATLDWPALQARLAQAALPEGQARVLSGHGDPRATWLFVQDAPGTSAVQAPADSAQAAPAERLLDNMLRACSLSRQAGAFLAYVHHGGGDGQLARLWLERVIATLQPKVVVLMSRPATQSLLQTSEAPGRLRGQPLAVRDVPVVVSYPAALLLGKPDNKARAWADLCRARALAAAAA</sequence>
<keyword evidence="7" id="KW-0234">DNA repair</keyword>
<proteinExistence type="predicted"/>
<dbReference type="GO" id="GO:0046872">
    <property type="term" value="F:metal ion binding"/>
    <property type="evidence" value="ECO:0007669"/>
    <property type="project" value="UniProtKB-KW"/>
</dbReference>
<dbReference type="InterPro" id="IPR005122">
    <property type="entry name" value="Uracil-DNA_glycosylase-like"/>
</dbReference>
<evidence type="ECO:0000256" key="8">
    <source>
        <dbReference type="SAM" id="MobiDB-lite"/>
    </source>
</evidence>
<dbReference type="Proteomes" id="UP000461670">
    <property type="component" value="Unassembled WGS sequence"/>
</dbReference>